<accession>A0ABT1TAI5</accession>
<organism evidence="2 3">
    <name type="scientific">Mucilaginibacter aquariorum</name>
    <dbReference type="NCBI Taxonomy" id="2967225"/>
    <lineage>
        <taxon>Bacteria</taxon>
        <taxon>Pseudomonadati</taxon>
        <taxon>Bacteroidota</taxon>
        <taxon>Sphingobacteriia</taxon>
        <taxon>Sphingobacteriales</taxon>
        <taxon>Sphingobacteriaceae</taxon>
        <taxon>Mucilaginibacter</taxon>
    </lineage>
</organism>
<feature type="transmembrane region" description="Helical" evidence="1">
    <location>
        <begin position="50"/>
        <end position="79"/>
    </location>
</feature>
<evidence type="ECO:0000313" key="3">
    <source>
        <dbReference type="Proteomes" id="UP001204376"/>
    </source>
</evidence>
<keyword evidence="1" id="KW-1133">Transmembrane helix</keyword>
<reference evidence="2 3" key="1">
    <citation type="submission" date="2022-07" db="EMBL/GenBank/DDBJ databases">
        <title>Mucilaginibacter sp. JC4.</title>
        <authorList>
            <person name="Le V."/>
            <person name="Ko S.-R."/>
            <person name="Ahn C.-Y."/>
            <person name="Oh H.-M."/>
        </authorList>
    </citation>
    <scope>NUCLEOTIDE SEQUENCE [LARGE SCALE GENOMIC DNA]</scope>
    <source>
        <strain evidence="2 3">JC4</strain>
    </source>
</reference>
<evidence type="ECO:0000256" key="1">
    <source>
        <dbReference type="SAM" id="Phobius"/>
    </source>
</evidence>
<proteinExistence type="predicted"/>
<feature type="transmembrane region" description="Helical" evidence="1">
    <location>
        <begin position="147"/>
        <end position="167"/>
    </location>
</feature>
<feature type="transmembrane region" description="Helical" evidence="1">
    <location>
        <begin position="91"/>
        <end position="110"/>
    </location>
</feature>
<sequence>MRKYTIFHLEIRKLNLEEIISLAIFFAIDIGRLCLNIFSQPEKYKFFYDFGLAFLMMFVVVSSFAAYFTSFYFSITWFLLSVLYIVEGDRALSYLCLLLFLLFHCVRLLFIRRYKIEFVPPEPLKGRFRSVYSELEGRSSDKRDNTYMSIIIWGATFIFLSCLMLSGKKV</sequence>
<dbReference type="EMBL" id="JANHOH010000014">
    <property type="protein sequence ID" value="MCQ6961432.1"/>
    <property type="molecule type" value="Genomic_DNA"/>
</dbReference>
<keyword evidence="1" id="KW-0472">Membrane</keyword>
<name>A0ABT1TAI5_9SPHI</name>
<evidence type="ECO:0000313" key="2">
    <source>
        <dbReference type="EMBL" id="MCQ6961432.1"/>
    </source>
</evidence>
<protein>
    <submittedName>
        <fullName evidence="2">Uncharacterized protein</fullName>
    </submittedName>
</protein>
<comment type="caution">
    <text evidence="2">The sequence shown here is derived from an EMBL/GenBank/DDBJ whole genome shotgun (WGS) entry which is preliminary data.</text>
</comment>
<keyword evidence="1" id="KW-0812">Transmembrane</keyword>
<gene>
    <name evidence="2" type="ORF">NPE20_25890</name>
</gene>
<keyword evidence="3" id="KW-1185">Reference proteome</keyword>
<feature type="transmembrane region" description="Helical" evidence="1">
    <location>
        <begin position="20"/>
        <end position="38"/>
    </location>
</feature>
<dbReference type="Proteomes" id="UP001204376">
    <property type="component" value="Unassembled WGS sequence"/>
</dbReference>